<evidence type="ECO:0008006" key="3">
    <source>
        <dbReference type="Google" id="ProtNLM"/>
    </source>
</evidence>
<reference evidence="1 2" key="1">
    <citation type="submission" date="2021-01" db="EMBL/GenBank/DDBJ databases">
        <title>Sequencing the genomes of 1000 actinobacteria strains.</title>
        <authorList>
            <person name="Klenk H.-P."/>
        </authorList>
    </citation>
    <scope>NUCLEOTIDE SEQUENCE [LARGE SCALE GENOMIC DNA]</scope>
    <source>
        <strain evidence="1 2">DSM 13657</strain>
    </source>
</reference>
<evidence type="ECO:0000313" key="2">
    <source>
        <dbReference type="Proteomes" id="UP000809290"/>
    </source>
</evidence>
<comment type="caution">
    <text evidence="1">The sequence shown here is derived from an EMBL/GenBank/DDBJ whole genome shotgun (WGS) entry which is preliminary data.</text>
</comment>
<gene>
    <name evidence="1" type="ORF">JOE56_000969</name>
</gene>
<dbReference type="EMBL" id="JAFBCP010000001">
    <property type="protein sequence ID" value="MBM7816275.1"/>
    <property type="molecule type" value="Genomic_DNA"/>
</dbReference>
<organism evidence="1 2">
    <name type="scientific">Brevibacterium paucivorans</name>
    <dbReference type="NCBI Taxonomy" id="170994"/>
    <lineage>
        <taxon>Bacteria</taxon>
        <taxon>Bacillati</taxon>
        <taxon>Actinomycetota</taxon>
        <taxon>Actinomycetes</taxon>
        <taxon>Micrococcales</taxon>
        <taxon>Brevibacteriaceae</taxon>
        <taxon>Brevibacterium</taxon>
    </lineage>
</organism>
<dbReference type="InterPro" id="IPR029465">
    <property type="entry name" value="ATPgrasp_TupA"/>
</dbReference>
<dbReference type="SUPFAM" id="SSF56059">
    <property type="entry name" value="Glutathione synthetase ATP-binding domain-like"/>
    <property type="match status" value="1"/>
</dbReference>
<name>A0ABS2SJ49_9MICO</name>
<dbReference type="Proteomes" id="UP000809290">
    <property type="component" value="Unassembled WGS sequence"/>
</dbReference>
<keyword evidence="2" id="KW-1185">Reference proteome</keyword>
<proteinExistence type="predicted"/>
<sequence length="301" mass="34049">MIWDDYMRIRAKGLEPFTPWHLHDKVKCYDFLEALNIPTSKILRRFASPRDIDLSGLPETFVLKPTLESSLRGVMVLTKTGDEDLFTESLTNKQLTLSEIVEIQDSLFSKNSNKANQLIVEQVIQDCDGLEVPRDFKAYAFRGEIAAFVVIDRNHRTAHIGRYDECFRLLDKSSLVQEKPSPPPQLPDSETLEALTCLARKTSLVVPAPFSRIDLYATPSGPVVGEITLVPGGYFPKNNRLRLSDDFQAAMGAMWSRAQSNMEATYDAVARRIYGKHLAACTYEEDRSIRRDLKLHGTPLI</sequence>
<dbReference type="RefSeq" id="WP_204515084.1">
    <property type="nucleotide sequence ID" value="NZ_JAFBCP010000001.1"/>
</dbReference>
<dbReference type="Gene3D" id="3.30.470.20">
    <property type="entry name" value="ATP-grasp fold, B domain"/>
    <property type="match status" value="1"/>
</dbReference>
<protein>
    <recommendedName>
        <fullName evidence="3">ATP-grasp domain-containing protein</fullName>
    </recommendedName>
</protein>
<accession>A0ABS2SJ49</accession>
<evidence type="ECO:0000313" key="1">
    <source>
        <dbReference type="EMBL" id="MBM7816275.1"/>
    </source>
</evidence>
<dbReference type="Pfam" id="PF14305">
    <property type="entry name" value="ATPgrasp_TupA"/>
    <property type="match status" value="1"/>
</dbReference>